<evidence type="ECO:0000259" key="14">
    <source>
        <dbReference type="PROSITE" id="PS51099"/>
    </source>
</evidence>
<evidence type="ECO:0000259" key="15">
    <source>
        <dbReference type="PROSITE" id="PS51104"/>
    </source>
</evidence>
<dbReference type="PROSITE" id="PS51099">
    <property type="entry name" value="PTS_EIIB_TYPE_2"/>
    <property type="match status" value="1"/>
</dbReference>
<keyword evidence="17" id="KW-1185">Reference proteome</keyword>
<feature type="transmembrane region" description="Helical" evidence="12">
    <location>
        <begin position="309"/>
        <end position="330"/>
    </location>
</feature>
<organism evidence="16 17">
    <name type="scientific">Streptomyces osmaniensis</name>
    <dbReference type="NCBI Taxonomy" id="593134"/>
    <lineage>
        <taxon>Bacteria</taxon>
        <taxon>Bacillati</taxon>
        <taxon>Actinomycetota</taxon>
        <taxon>Actinomycetes</taxon>
        <taxon>Kitasatosporales</taxon>
        <taxon>Streptomycetaceae</taxon>
        <taxon>Streptomyces</taxon>
    </lineage>
</organism>
<feature type="transmembrane region" description="Helical" evidence="12">
    <location>
        <begin position="416"/>
        <end position="435"/>
    </location>
</feature>
<keyword evidence="7" id="KW-0598">Phosphotransferase system</keyword>
<evidence type="ECO:0000256" key="3">
    <source>
        <dbReference type="ARBA" id="ARBA00022475"/>
    </source>
</evidence>
<dbReference type="Pfam" id="PF02302">
    <property type="entry name" value="PTS_IIB"/>
    <property type="match status" value="1"/>
</dbReference>
<gene>
    <name evidence="16" type="ORF">GCM10022295_20480</name>
</gene>
<dbReference type="InterPro" id="IPR003501">
    <property type="entry name" value="PTS_EIIB_2/3"/>
</dbReference>
<evidence type="ECO:0008006" key="18">
    <source>
        <dbReference type="Google" id="ProtNLM"/>
    </source>
</evidence>
<evidence type="ECO:0000256" key="8">
    <source>
        <dbReference type="ARBA" id="ARBA00022692"/>
    </source>
</evidence>
<feature type="domain" description="PTS EIIB type-2" evidence="14">
    <location>
        <begin position="22"/>
        <end position="117"/>
    </location>
</feature>
<dbReference type="Gene3D" id="3.40.930.10">
    <property type="entry name" value="Mannitol-specific EII, Chain A"/>
    <property type="match status" value="1"/>
</dbReference>
<keyword evidence="10 12" id="KW-1133">Transmembrane helix</keyword>
<proteinExistence type="predicted"/>
<evidence type="ECO:0000256" key="9">
    <source>
        <dbReference type="ARBA" id="ARBA00022777"/>
    </source>
</evidence>
<comment type="caution">
    <text evidence="16">The sequence shown here is derived from an EMBL/GenBank/DDBJ whole genome shotgun (WGS) entry which is preliminary data.</text>
</comment>
<dbReference type="InterPro" id="IPR004715">
    <property type="entry name" value="PTS_IIA_fruc"/>
</dbReference>
<evidence type="ECO:0000256" key="12">
    <source>
        <dbReference type="SAM" id="Phobius"/>
    </source>
</evidence>
<keyword evidence="11 12" id="KW-0472">Membrane</keyword>
<dbReference type="PANTHER" id="PTHR30505:SF0">
    <property type="entry name" value="FRUCTOSE-LIKE PTS SYSTEM EIIBC COMPONENT-RELATED"/>
    <property type="match status" value="1"/>
</dbReference>
<dbReference type="NCBIfam" id="TIGR00829">
    <property type="entry name" value="FRU"/>
    <property type="match status" value="1"/>
</dbReference>
<dbReference type="CDD" id="cd00211">
    <property type="entry name" value="PTS_IIA_fru"/>
    <property type="match status" value="1"/>
</dbReference>
<dbReference type="PROSITE" id="PS51094">
    <property type="entry name" value="PTS_EIIA_TYPE_2"/>
    <property type="match status" value="1"/>
</dbReference>
<evidence type="ECO:0000259" key="13">
    <source>
        <dbReference type="PROSITE" id="PS51094"/>
    </source>
</evidence>
<dbReference type="SUPFAM" id="SSF55804">
    <property type="entry name" value="Phoshotransferase/anion transport protein"/>
    <property type="match status" value="1"/>
</dbReference>
<dbReference type="InterPro" id="IPR013014">
    <property type="entry name" value="PTS_EIIC_2"/>
</dbReference>
<feature type="transmembrane region" description="Helical" evidence="12">
    <location>
        <begin position="389"/>
        <end position="409"/>
    </location>
</feature>
<accession>A0ABP6VNX4</accession>
<feature type="domain" description="PTS EIIC type-2" evidence="15">
    <location>
        <begin position="141"/>
        <end position="486"/>
    </location>
</feature>
<dbReference type="Pfam" id="PF00359">
    <property type="entry name" value="PTS_EIIA_2"/>
    <property type="match status" value="1"/>
</dbReference>
<keyword evidence="5" id="KW-0762">Sugar transport</keyword>
<feature type="domain" description="PTS EIIA type-2" evidence="13">
    <location>
        <begin position="572"/>
        <end position="717"/>
    </location>
</feature>
<name>A0ABP6VNX4_9ACTN</name>
<dbReference type="PROSITE" id="PS51104">
    <property type="entry name" value="PTS_EIIC_TYPE_2"/>
    <property type="match status" value="1"/>
</dbReference>
<evidence type="ECO:0000256" key="2">
    <source>
        <dbReference type="ARBA" id="ARBA00022448"/>
    </source>
</evidence>
<dbReference type="RefSeq" id="WP_346181327.1">
    <property type="nucleotide sequence ID" value="NZ_BAABCE010000004.1"/>
</dbReference>
<keyword evidence="2" id="KW-0813">Transport</keyword>
<feature type="transmembrane region" description="Helical" evidence="12">
    <location>
        <begin position="272"/>
        <end position="294"/>
    </location>
</feature>
<dbReference type="InterPro" id="IPR013011">
    <property type="entry name" value="PTS_EIIB_2"/>
</dbReference>
<dbReference type="InterPro" id="IPR003353">
    <property type="entry name" value="PTS_IIB_fruc"/>
</dbReference>
<dbReference type="NCBIfam" id="TIGR01427">
    <property type="entry name" value="PTS_IIC_fructo"/>
    <property type="match status" value="1"/>
</dbReference>
<dbReference type="InterPro" id="IPR002178">
    <property type="entry name" value="PTS_EIIA_type-2_dom"/>
</dbReference>
<comment type="subcellular location">
    <subcellularLocation>
        <location evidence="1">Cell inner membrane</location>
        <topology evidence="1">Multi-pass membrane protein</topology>
    </subcellularLocation>
</comment>
<evidence type="ECO:0000256" key="1">
    <source>
        <dbReference type="ARBA" id="ARBA00004429"/>
    </source>
</evidence>
<dbReference type="CDD" id="cd05569">
    <property type="entry name" value="PTS_IIB_fructose"/>
    <property type="match status" value="1"/>
</dbReference>
<keyword evidence="6" id="KW-0808">Transferase</keyword>
<feature type="transmembrane region" description="Helical" evidence="12">
    <location>
        <begin position="455"/>
        <end position="477"/>
    </location>
</feature>
<sequence>MTIPAGPPPTGDGGGEQQRLRLLAVTACPTGIAHTYMAAEKLAQAAESRGIDMKVETQGSIGAENVLDDNDVKHADGVIVAADKDVDLSRFAGKRMLTVGVAEGIRHPEQLIERVMSAPVHTPGGAPTAPASGGGKERSVGYKALMNGVSYMIPFVVVGGLLIAISLSLGGHTDPSGGLVIPKDSFWMDVNNIGVIGFTLMVPILSGYIAYAIGDRPALVPGMVGGWIANTGELYDSKAGAGFIGAIVTGFLAGYLVLWIKKVPVPKFARPIMPIIVIPIVATTALGLFFIYVIGEPISWVFENLTDWLSGMTGTSAILLGAILGLMIAFDMGGPVNKTAFLFGAGLIATGNQTVMGMCAAAIPVMPLGQGLATLIRKRLYTEQERETGLASLFMGCFGISEGAIPFAAARPAQVIPANMLGGAVAGAIAGVAGVEDAVPHGGPIVAVLGAVSGVPMFFVAVVIGSAVTALTTVALVDLAERRRRGEAGVAMGAGAREAVLVGAGVGATGAGAGLGATGAAFVGGVPKQAGPAESADAAVPGDHAEGADTAKAVEPADAAEADDDSSGVLSGYLTEQTVKVRLGAADKEAAIREMAELLGRTGKVVDPEGLVATALRREAQGTTGLGEQIAIPHAKTDAVSAPVVGFARSAEGVEWDSPDGTKARLVFMIAVPEAAAGDEHLRILALLSRKLMNAEFRERLLAAPDEPAVLGVLREVG</sequence>
<keyword evidence="3" id="KW-1003">Cell membrane</keyword>
<evidence type="ECO:0000256" key="10">
    <source>
        <dbReference type="ARBA" id="ARBA00022989"/>
    </source>
</evidence>
<dbReference type="InterPro" id="IPR036095">
    <property type="entry name" value="PTS_EIIB-like_sf"/>
</dbReference>
<keyword evidence="8 12" id="KW-0812">Transmembrane</keyword>
<protein>
    <recommendedName>
        <fullName evidence="18">PTS fructose transporter subunit IIC</fullName>
    </recommendedName>
</protein>
<dbReference type="EMBL" id="BAABCE010000004">
    <property type="protein sequence ID" value="GAA3538283.1"/>
    <property type="molecule type" value="Genomic_DNA"/>
</dbReference>
<dbReference type="NCBIfam" id="TIGR00848">
    <property type="entry name" value="fruA"/>
    <property type="match status" value="1"/>
</dbReference>
<dbReference type="InterPro" id="IPR006327">
    <property type="entry name" value="PTS_IIC_fruc"/>
</dbReference>
<keyword evidence="4" id="KW-0597">Phosphoprotein</keyword>
<dbReference type="Proteomes" id="UP001500707">
    <property type="component" value="Unassembled WGS sequence"/>
</dbReference>
<reference evidence="17" key="1">
    <citation type="journal article" date="2019" name="Int. J. Syst. Evol. Microbiol.">
        <title>The Global Catalogue of Microorganisms (GCM) 10K type strain sequencing project: providing services to taxonomists for standard genome sequencing and annotation.</title>
        <authorList>
            <consortium name="The Broad Institute Genomics Platform"/>
            <consortium name="The Broad Institute Genome Sequencing Center for Infectious Disease"/>
            <person name="Wu L."/>
            <person name="Ma J."/>
        </authorList>
    </citation>
    <scope>NUCLEOTIDE SEQUENCE [LARGE SCALE GENOMIC DNA]</scope>
    <source>
        <strain evidence="17">JCM 17656</strain>
    </source>
</reference>
<evidence type="ECO:0000256" key="4">
    <source>
        <dbReference type="ARBA" id="ARBA00022553"/>
    </source>
</evidence>
<evidence type="ECO:0000256" key="7">
    <source>
        <dbReference type="ARBA" id="ARBA00022683"/>
    </source>
</evidence>
<evidence type="ECO:0000313" key="17">
    <source>
        <dbReference type="Proteomes" id="UP001500707"/>
    </source>
</evidence>
<dbReference type="InterPro" id="IPR003352">
    <property type="entry name" value="PTS_EIIC"/>
</dbReference>
<dbReference type="SUPFAM" id="SSF52794">
    <property type="entry name" value="PTS system IIB component-like"/>
    <property type="match status" value="1"/>
</dbReference>
<feature type="transmembrane region" description="Helical" evidence="12">
    <location>
        <begin position="190"/>
        <end position="211"/>
    </location>
</feature>
<feature type="transmembrane region" description="Helical" evidence="12">
    <location>
        <begin position="241"/>
        <end position="260"/>
    </location>
</feature>
<dbReference type="Pfam" id="PF02378">
    <property type="entry name" value="PTS_EIIC"/>
    <property type="match status" value="1"/>
</dbReference>
<keyword evidence="9" id="KW-0418">Kinase</keyword>
<evidence type="ECO:0000256" key="5">
    <source>
        <dbReference type="ARBA" id="ARBA00022597"/>
    </source>
</evidence>
<feature type="transmembrane region" description="Helical" evidence="12">
    <location>
        <begin position="342"/>
        <end position="369"/>
    </location>
</feature>
<evidence type="ECO:0000313" key="16">
    <source>
        <dbReference type="EMBL" id="GAA3538283.1"/>
    </source>
</evidence>
<dbReference type="PANTHER" id="PTHR30505">
    <property type="entry name" value="FRUCTOSE-LIKE PERMEASE"/>
    <property type="match status" value="1"/>
</dbReference>
<dbReference type="InterPro" id="IPR050864">
    <property type="entry name" value="Bacterial_PTS_Sugar_Transport"/>
</dbReference>
<dbReference type="InterPro" id="IPR016152">
    <property type="entry name" value="PTrfase/Anion_transptr"/>
</dbReference>
<feature type="transmembrane region" description="Helical" evidence="12">
    <location>
        <begin position="148"/>
        <end position="170"/>
    </location>
</feature>
<evidence type="ECO:0000256" key="6">
    <source>
        <dbReference type="ARBA" id="ARBA00022679"/>
    </source>
</evidence>
<dbReference type="PROSITE" id="PS00372">
    <property type="entry name" value="PTS_EIIA_TYPE_2_HIS"/>
    <property type="match status" value="1"/>
</dbReference>
<evidence type="ECO:0000256" key="11">
    <source>
        <dbReference type="ARBA" id="ARBA00023136"/>
    </source>
</evidence>
<dbReference type="Gene3D" id="3.40.50.2300">
    <property type="match status" value="1"/>
</dbReference>